<dbReference type="PROSITE" id="PS00723">
    <property type="entry name" value="POLYPRENYL_SYNTHASE_1"/>
    <property type="match status" value="2"/>
</dbReference>
<dbReference type="PROSITE" id="PS00444">
    <property type="entry name" value="POLYPRENYL_SYNTHASE_2"/>
    <property type="match status" value="2"/>
</dbReference>
<dbReference type="SFLD" id="SFLDS00005">
    <property type="entry name" value="Isoprenoid_Synthase_Type_I"/>
    <property type="match status" value="2"/>
</dbReference>
<dbReference type="VEuPathDB" id="VectorBase:GAUT019570"/>
<dbReference type="GO" id="GO:0004161">
    <property type="term" value="F:dimethylallyltranstransferase activity"/>
    <property type="evidence" value="ECO:0007669"/>
    <property type="project" value="TreeGrafter"/>
</dbReference>
<reference evidence="9" key="1">
    <citation type="submission" date="2020-05" db="UniProtKB">
        <authorList>
            <consortium name="EnsemblMetazoa"/>
        </authorList>
    </citation>
    <scope>IDENTIFICATION</scope>
    <source>
        <strain evidence="9">TTRI</strain>
    </source>
</reference>
<dbReference type="GO" id="GO:0045337">
    <property type="term" value="P:farnesyl diphosphate biosynthetic process"/>
    <property type="evidence" value="ECO:0007669"/>
    <property type="project" value="TreeGrafter"/>
</dbReference>
<dbReference type="InterPro" id="IPR008949">
    <property type="entry name" value="Isoprenoid_synthase_dom_sf"/>
</dbReference>
<keyword evidence="10" id="KW-1185">Reference proteome</keyword>
<evidence type="ECO:0000256" key="5">
    <source>
        <dbReference type="ARBA" id="ARBA00022842"/>
    </source>
</evidence>
<comment type="cofactor">
    <cofactor evidence="1">
        <name>Mg(2+)</name>
        <dbReference type="ChEBI" id="CHEBI:18420"/>
    </cofactor>
</comment>
<dbReference type="SUPFAM" id="SSF48576">
    <property type="entry name" value="Terpenoid synthases"/>
    <property type="match status" value="2"/>
</dbReference>
<evidence type="ECO:0000256" key="4">
    <source>
        <dbReference type="ARBA" id="ARBA00022723"/>
    </source>
</evidence>
<dbReference type="Pfam" id="PF00348">
    <property type="entry name" value="polyprenyl_synt"/>
    <property type="match status" value="2"/>
</dbReference>
<dbReference type="Proteomes" id="UP000078200">
    <property type="component" value="Unassembled WGS sequence"/>
</dbReference>
<proteinExistence type="inferred from homology"/>
<dbReference type="CDD" id="cd00685">
    <property type="entry name" value="Trans_IPPS_HT"/>
    <property type="match status" value="2"/>
</dbReference>
<name>A0A1A9UY63_GLOAU</name>
<dbReference type="STRING" id="7395.A0A1A9UY63"/>
<dbReference type="Gene3D" id="1.10.600.10">
    <property type="entry name" value="Farnesyl Diphosphate Synthase"/>
    <property type="match status" value="2"/>
</dbReference>
<dbReference type="PANTHER" id="PTHR11525:SF0">
    <property type="entry name" value="FARNESYL PYROPHOSPHATE SYNTHASE"/>
    <property type="match status" value="1"/>
</dbReference>
<dbReference type="FunFam" id="1.10.600.10:FF:000021">
    <property type="entry name" value="Farnesyl pyrophosphate synthase"/>
    <property type="match status" value="1"/>
</dbReference>
<dbReference type="EnsemblMetazoa" id="GAUT019570-RA">
    <property type="protein sequence ID" value="GAUT019570-PA"/>
    <property type="gene ID" value="GAUT019570"/>
</dbReference>
<evidence type="ECO:0000313" key="10">
    <source>
        <dbReference type="Proteomes" id="UP000078200"/>
    </source>
</evidence>
<keyword evidence="5" id="KW-0460">Magnesium</keyword>
<evidence type="ECO:0000256" key="1">
    <source>
        <dbReference type="ARBA" id="ARBA00001946"/>
    </source>
</evidence>
<keyword evidence="3" id="KW-0808">Transferase</keyword>
<dbReference type="GO" id="GO:0004337">
    <property type="term" value="F:(2E,6E)-farnesyl diphosphate synthase activity"/>
    <property type="evidence" value="ECO:0007669"/>
    <property type="project" value="TreeGrafter"/>
</dbReference>
<dbReference type="InterPro" id="IPR000092">
    <property type="entry name" value="Polyprenyl_synt"/>
</dbReference>
<sequence>MLFLIHRLPRSLLTFSPSANNLFSILSGRYISSSEILQNSEQVNNKTKERIGGLPSDLVNQQKLKKTLRTLSTLQNDSLPIATRIVVSPNESRDFMALSTDIIRDLTEHADKYNSKDASTWLKRVLEYNVLHGKKFRGLLTVLTYKNLVKDVTAENLKLAQILGWCLELLQCFFLLSDDIMDNSTTRRGQTCWHRLDDVGLIAFNDSIMLESGIYVLLKKYFSHLDCYVDLIHLFHEMTFITTCGQSLDMLNSNKSVSTFTMDTYKTIAANKTSHYTFYLPIAAAMHLAGLKDVEALRQTKMIALEIGHFFQVQDDFLDCFGKPEVTGKLGTDIEDNKCSWLAVVCMQRANDEQKDVMLECYGKTENSEQVNNKTKERIGGLLSDLVNQQKLKKTLRTLSTLQNDSLPIATRIVVSPNESRDFMALSTDIIRDLTEHADKYNSKDASTWLKKVLEYNILHGKKFRALLTVLTYKNLVKDITAENLKLAQILGWCLELLQCFLVLSDDIMDNGTTRRGQTCWHRLDDVGLNAFNDSIMVESGIYVLLRKYFSHLDCYVDLLHLLHEMTFITTCGQSLDMLNSNKSVSTFTMDTHKAIAANKTSHYTFYLPIAAAMHLAGLKDTEALRQTKVIAMEIGHFYQVQDDFLDCFGKPEVTGKLSTDIQDNKCSWLAVVCMQRANDEQKAVMLECYGKTEPDKVARVKELYKTLGLPNTYAGYEQESYNMIKTHIQQTSRGVPQDTFLEVLNKIYQRSA</sequence>
<evidence type="ECO:0000256" key="8">
    <source>
        <dbReference type="ARBA" id="ARBA00034546"/>
    </source>
</evidence>
<organism evidence="9 10">
    <name type="scientific">Glossina austeni</name>
    <name type="common">Savannah tsetse fly</name>
    <dbReference type="NCBI Taxonomy" id="7395"/>
    <lineage>
        <taxon>Eukaryota</taxon>
        <taxon>Metazoa</taxon>
        <taxon>Ecdysozoa</taxon>
        <taxon>Arthropoda</taxon>
        <taxon>Hexapoda</taxon>
        <taxon>Insecta</taxon>
        <taxon>Pterygota</taxon>
        <taxon>Neoptera</taxon>
        <taxon>Endopterygota</taxon>
        <taxon>Diptera</taxon>
        <taxon>Brachycera</taxon>
        <taxon>Muscomorpha</taxon>
        <taxon>Hippoboscoidea</taxon>
        <taxon>Glossinidae</taxon>
        <taxon>Glossina</taxon>
    </lineage>
</organism>
<dbReference type="InterPro" id="IPR039702">
    <property type="entry name" value="FPS1-like"/>
</dbReference>
<evidence type="ECO:0000256" key="2">
    <source>
        <dbReference type="ARBA" id="ARBA00006706"/>
    </source>
</evidence>
<evidence type="ECO:0000256" key="7">
    <source>
        <dbReference type="ARBA" id="ARBA00033740"/>
    </source>
</evidence>
<dbReference type="AlphaFoldDB" id="A0A1A9UY63"/>
<protein>
    <recommendedName>
        <fullName evidence="8">Farnesyl pyrophosphate synthase</fullName>
    </recommendedName>
</protein>
<accession>A0A1A9UY63</accession>
<dbReference type="InterPro" id="IPR033749">
    <property type="entry name" value="Polyprenyl_synt_CS"/>
</dbReference>
<dbReference type="GO" id="GO:0005737">
    <property type="term" value="C:cytoplasm"/>
    <property type="evidence" value="ECO:0007669"/>
    <property type="project" value="TreeGrafter"/>
</dbReference>
<comment type="similarity">
    <text evidence="2">Belongs to the FPP/GGPP synthase family.</text>
</comment>
<evidence type="ECO:0000256" key="3">
    <source>
        <dbReference type="ARBA" id="ARBA00022679"/>
    </source>
</evidence>
<evidence type="ECO:0000256" key="6">
    <source>
        <dbReference type="ARBA" id="ARBA00023229"/>
    </source>
</evidence>
<dbReference type="PANTHER" id="PTHR11525">
    <property type="entry name" value="FARNESYL-PYROPHOSPHATE SYNTHETASE"/>
    <property type="match status" value="1"/>
</dbReference>
<dbReference type="SFLD" id="SFLDG01017">
    <property type="entry name" value="Polyprenyl_Transferase_Like"/>
    <property type="match status" value="2"/>
</dbReference>
<keyword evidence="6" id="KW-0414">Isoprene biosynthesis</keyword>
<dbReference type="GO" id="GO:0042811">
    <property type="term" value="P:pheromone biosynthetic process"/>
    <property type="evidence" value="ECO:0007669"/>
    <property type="project" value="UniProtKB-ARBA"/>
</dbReference>
<evidence type="ECO:0000313" key="9">
    <source>
        <dbReference type="EnsemblMetazoa" id="GAUT019570-PA"/>
    </source>
</evidence>
<dbReference type="GO" id="GO:0046872">
    <property type="term" value="F:metal ion binding"/>
    <property type="evidence" value="ECO:0007669"/>
    <property type="project" value="UniProtKB-KW"/>
</dbReference>
<comment type="pathway">
    <text evidence="7">Pheromone biosynthesis.</text>
</comment>
<keyword evidence="4" id="KW-0479">Metal-binding</keyword>